<dbReference type="SUPFAM" id="SSF56281">
    <property type="entry name" value="Metallo-hydrolase/oxidoreductase"/>
    <property type="match status" value="1"/>
</dbReference>
<protein>
    <recommendedName>
        <fullName evidence="5">Metallo-beta-lactamase domain-containing protein</fullName>
    </recommendedName>
</protein>
<comment type="similarity">
    <text evidence="1">Belongs to the metallo-beta-lactamase superfamily. Glyoxalase II family.</text>
</comment>
<keyword evidence="4" id="KW-0862">Zinc</keyword>
<dbReference type="CDD" id="cd07722">
    <property type="entry name" value="LACTB2-like_MBL-fold"/>
    <property type="match status" value="1"/>
</dbReference>
<feature type="domain" description="Metallo-beta-lactamase" evidence="5">
    <location>
        <begin position="88"/>
        <end position="260"/>
    </location>
</feature>
<evidence type="ECO:0000256" key="2">
    <source>
        <dbReference type="ARBA" id="ARBA00022723"/>
    </source>
</evidence>
<dbReference type="InterPro" id="IPR047921">
    <property type="entry name" value="LACTB2-like_MBL-fold"/>
</dbReference>
<dbReference type="InterPro" id="IPR050662">
    <property type="entry name" value="Sec-metab_biosynth-thioest"/>
</dbReference>
<organism evidence="6 7">
    <name type="scientific">Albugo candida</name>
    <dbReference type="NCBI Taxonomy" id="65357"/>
    <lineage>
        <taxon>Eukaryota</taxon>
        <taxon>Sar</taxon>
        <taxon>Stramenopiles</taxon>
        <taxon>Oomycota</taxon>
        <taxon>Peronosporomycetes</taxon>
        <taxon>Albuginales</taxon>
        <taxon>Albuginaceae</taxon>
        <taxon>Albugo</taxon>
    </lineage>
</organism>
<keyword evidence="3" id="KW-0378">Hydrolase</keyword>
<dbReference type="InterPro" id="IPR036388">
    <property type="entry name" value="WH-like_DNA-bd_sf"/>
</dbReference>
<keyword evidence="2" id="KW-0479">Metal-binding</keyword>
<evidence type="ECO:0000313" key="6">
    <source>
        <dbReference type="EMBL" id="CCI44195.1"/>
    </source>
</evidence>
<dbReference type="PANTHER" id="PTHR23131">
    <property type="entry name" value="ENDORIBONUCLEASE LACTB2"/>
    <property type="match status" value="1"/>
</dbReference>
<dbReference type="InterPro" id="IPR036866">
    <property type="entry name" value="RibonucZ/Hydroxyglut_hydro"/>
</dbReference>
<accession>A0A024GCB8</accession>
<dbReference type="PANTHER" id="PTHR23131:SF0">
    <property type="entry name" value="ENDORIBONUCLEASE LACTB2"/>
    <property type="match status" value="1"/>
</dbReference>
<dbReference type="InterPro" id="IPR001279">
    <property type="entry name" value="Metallo-B-lactamas"/>
</dbReference>
<evidence type="ECO:0000259" key="5">
    <source>
        <dbReference type="SMART" id="SM00849"/>
    </source>
</evidence>
<dbReference type="GO" id="GO:0046872">
    <property type="term" value="F:metal ion binding"/>
    <property type="evidence" value="ECO:0007669"/>
    <property type="project" value="UniProtKB-KW"/>
</dbReference>
<evidence type="ECO:0000256" key="3">
    <source>
        <dbReference type="ARBA" id="ARBA00022801"/>
    </source>
</evidence>
<gene>
    <name evidence="6" type="ORF">BN9_049790</name>
</gene>
<dbReference type="InParanoid" id="A0A024GCB8"/>
<dbReference type="GO" id="GO:0016787">
    <property type="term" value="F:hydrolase activity"/>
    <property type="evidence" value="ECO:0007669"/>
    <property type="project" value="UniProtKB-KW"/>
</dbReference>
<dbReference type="Gene3D" id="1.10.10.10">
    <property type="entry name" value="Winged helix-like DNA-binding domain superfamily/Winged helix DNA-binding domain"/>
    <property type="match status" value="1"/>
</dbReference>
<name>A0A024GCB8_9STRA</name>
<dbReference type="Gene3D" id="3.60.15.10">
    <property type="entry name" value="Ribonuclease Z/Hydroxyacylglutathione hydrolase-like"/>
    <property type="match status" value="1"/>
</dbReference>
<dbReference type="Pfam" id="PF00753">
    <property type="entry name" value="Lactamase_B"/>
    <property type="match status" value="1"/>
</dbReference>
<reference evidence="6 7" key="1">
    <citation type="submission" date="2012-05" db="EMBL/GenBank/DDBJ databases">
        <title>Recombination and specialization in a pathogen metapopulation.</title>
        <authorList>
            <person name="Gardiner A."/>
            <person name="Kemen E."/>
            <person name="Schultz-Larsen T."/>
            <person name="MacLean D."/>
            <person name="Van Oosterhout C."/>
            <person name="Jones J.D.G."/>
        </authorList>
    </citation>
    <scope>NUCLEOTIDE SEQUENCE [LARGE SCALE GENOMIC DNA]</scope>
    <source>
        <strain evidence="6 7">Ac Nc2</strain>
    </source>
</reference>
<keyword evidence="7" id="KW-1185">Reference proteome</keyword>
<dbReference type="SMART" id="SM00849">
    <property type="entry name" value="Lactamase_B"/>
    <property type="match status" value="1"/>
</dbReference>
<comment type="caution">
    <text evidence="6">The sequence shown here is derived from an EMBL/GenBank/DDBJ whole genome shotgun (WGS) entry which is preliminary data.</text>
</comment>
<evidence type="ECO:0000256" key="1">
    <source>
        <dbReference type="ARBA" id="ARBA00006759"/>
    </source>
</evidence>
<dbReference type="Proteomes" id="UP000053237">
    <property type="component" value="Unassembled WGS sequence"/>
</dbReference>
<evidence type="ECO:0000256" key="4">
    <source>
        <dbReference type="ARBA" id="ARBA00022833"/>
    </source>
</evidence>
<dbReference type="EMBL" id="CAIX01000064">
    <property type="protein sequence ID" value="CCI44195.1"/>
    <property type="molecule type" value="Genomic_DNA"/>
</dbReference>
<proteinExistence type="inferred from homology"/>
<dbReference type="Pfam" id="PF17778">
    <property type="entry name" value="WHD_BLACT"/>
    <property type="match status" value="1"/>
</dbReference>
<dbReference type="FunFam" id="3.60.15.10:FF:000041">
    <property type="entry name" value="Metallo-beta-lactamase domain protein"/>
    <property type="match status" value="1"/>
</dbReference>
<evidence type="ECO:0000313" key="7">
    <source>
        <dbReference type="Proteomes" id="UP000053237"/>
    </source>
</evidence>
<dbReference type="OrthoDB" id="17458at2759"/>
<dbReference type="STRING" id="65357.A0A024GCB8"/>
<dbReference type="AlphaFoldDB" id="A0A024GCB8"/>
<dbReference type="InterPro" id="IPR041516">
    <property type="entry name" value="LACTB2_WH"/>
</dbReference>
<sequence>MLDIISSLLLSCILFYILRFVHKVWEIRDPKACAWTQIWFQFQVKLQSLLVWFEGADKTLEVLPAAEKLHPFVLRIVGQNPGKMTLQGTNTYLVGMEKNRLLIDCSDGNDAYIKLLARVCQEHGVEHISDLLLTHGHLDHMGGIMHIKKLFPGIRVWKYMSNSERKSKGGLRVRDLSLKESFSVGENVTLTPIYAPGHSMDHVCFLLDLACTLQGARKRFLFTGDCILGTGSTSFTSLHSLLATLRKLKVLQSDTMYPGHGPIIVDTDGKINEYVEHRLQRERDILLIIKKAKAPIDVDEITNILYQNVTFLVKMAAKRSVFQHLIKLKEDGRVKVKVQQHRSLFCCSTKLYELTGQKDLIHKSNVFENFHESNNFKQK</sequence>